<reference evidence="1 2" key="2">
    <citation type="submission" date="2018-11" db="EMBL/GenBank/DDBJ databases">
        <authorList>
            <consortium name="Pathogen Informatics"/>
        </authorList>
    </citation>
    <scope>NUCLEOTIDE SEQUENCE [LARGE SCALE GENOMIC DNA]</scope>
</reference>
<name>A0A0R3TZU8_RODNA</name>
<evidence type="ECO:0000313" key="1">
    <source>
        <dbReference type="EMBL" id="VDO15728.1"/>
    </source>
</evidence>
<reference evidence="3" key="1">
    <citation type="submission" date="2017-02" db="UniProtKB">
        <authorList>
            <consortium name="WormBaseParasite"/>
        </authorList>
    </citation>
    <scope>IDENTIFICATION</scope>
</reference>
<dbReference type="EMBL" id="UZAE01015341">
    <property type="protein sequence ID" value="VDO15728.1"/>
    <property type="molecule type" value="Genomic_DNA"/>
</dbReference>
<gene>
    <name evidence="1" type="ORF">HNAJ_LOCUS13371</name>
</gene>
<keyword evidence="2" id="KW-1185">Reference proteome</keyword>
<protein>
    <submittedName>
        <fullName evidence="3">Chromate transporter</fullName>
    </submittedName>
</protein>
<accession>A0A0R3TZU8</accession>
<organism evidence="3">
    <name type="scientific">Rodentolepis nana</name>
    <name type="common">Dwarf tapeworm</name>
    <name type="synonym">Hymenolepis nana</name>
    <dbReference type="NCBI Taxonomy" id="102285"/>
    <lineage>
        <taxon>Eukaryota</taxon>
        <taxon>Metazoa</taxon>
        <taxon>Spiralia</taxon>
        <taxon>Lophotrochozoa</taxon>
        <taxon>Platyhelminthes</taxon>
        <taxon>Cestoda</taxon>
        <taxon>Eucestoda</taxon>
        <taxon>Cyclophyllidea</taxon>
        <taxon>Hymenolepididae</taxon>
        <taxon>Rodentolepis</taxon>
    </lineage>
</organism>
<evidence type="ECO:0000313" key="3">
    <source>
        <dbReference type="WBParaSite" id="HNAJ_0001339701-mRNA-1"/>
    </source>
</evidence>
<sequence>MGARGFSLGGPLFGALSGSPTSVVQLLLHCIA</sequence>
<dbReference type="WBParaSite" id="HNAJ_0001339701-mRNA-1">
    <property type="protein sequence ID" value="HNAJ_0001339701-mRNA-1"/>
    <property type="gene ID" value="HNAJ_0001339701"/>
</dbReference>
<dbReference type="Proteomes" id="UP000278807">
    <property type="component" value="Unassembled WGS sequence"/>
</dbReference>
<evidence type="ECO:0000313" key="2">
    <source>
        <dbReference type="Proteomes" id="UP000278807"/>
    </source>
</evidence>
<dbReference type="AlphaFoldDB" id="A0A0R3TZU8"/>
<proteinExistence type="predicted"/>